<proteinExistence type="predicted"/>
<evidence type="ECO:0000313" key="3">
    <source>
        <dbReference type="Proteomes" id="UP000250744"/>
    </source>
</evidence>
<dbReference type="AlphaFoldDB" id="A0A364NRI6"/>
<sequence length="161" mass="18340">MFKRELKRPLKPMPEYQIFAPGFLHALLAATSMILCLACVGVLVSYLIEAYYEARTTGLIHLVLIGMLAISFTHLNFMVSRGSVFCNALLVKFNRVCIFVLIIGNIVTLIAGDYFTAVIAAVGLALGLLAHQIYVSEKYLKFVEYYEIIWAHHRWNRRRIK</sequence>
<keyword evidence="3" id="KW-1185">Reference proteome</keyword>
<dbReference type="OrthoDB" id="6385597at2"/>
<comment type="caution">
    <text evidence="2">The sequence shown here is derived from an EMBL/GenBank/DDBJ whole genome shotgun (WGS) entry which is preliminary data.</text>
</comment>
<feature type="transmembrane region" description="Helical" evidence="1">
    <location>
        <begin position="114"/>
        <end position="135"/>
    </location>
</feature>
<name>A0A364NRI6_9GAMM</name>
<keyword evidence="1" id="KW-0812">Transmembrane</keyword>
<keyword evidence="1" id="KW-0472">Membrane</keyword>
<dbReference type="Proteomes" id="UP000250744">
    <property type="component" value="Unassembled WGS sequence"/>
</dbReference>
<gene>
    <name evidence="2" type="ORF">DN062_00730</name>
</gene>
<accession>A0A364NRI6</accession>
<organism evidence="2 3">
    <name type="scientific">Nitrincola tibetensis</name>
    <dbReference type="NCBI Taxonomy" id="2219697"/>
    <lineage>
        <taxon>Bacteria</taxon>
        <taxon>Pseudomonadati</taxon>
        <taxon>Pseudomonadota</taxon>
        <taxon>Gammaproteobacteria</taxon>
        <taxon>Oceanospirillales</taxon>
        <taxon>Oceanospirillaceae</taxon>
        <taxon>Nitrincola</taxon>
    </lineage>
</organism>
<keyword evidence="1" id="KW-1133">Transmembrane helix</keyword>
<feature type="transmembrane region" description="Helical" evidence="1">
    <location>
        <begin position="21"/>
        <end position="47"/>
    </location>
</feature>
<protein>
    <submittedName>
        <fullName evidence="2">Uncharacterized protein</fullName>
    </submittedName>
</protein>
<feature type="transmembrane region" description="Helical" evidence="1">
    <location>
        <begin position="59"/>
        <end position="77"/>
    </location>
</feature>
<evidence type="ECO:0000256" key="1">
    <source>
        <dbReference type="SAM" id="Phobius"/>
    </source>
</evidence>
<dbReference type="RefSeq" id="WP_112156636.1">
    <property type="nucleotide sequence ID" value="NZ_QKRX01000001.1"/>
</dbReference>
<dbReference type="EMBL" id="QKRX01000001">
    <property type="protein sequence ID" value="RAU19642.1"/>
    <property type="molecule type" value="Genomic_DNA"/>
</dbReference>
<feature type="transmembrane region" description="Helical" evidence="1">
    <location>
        <begin position="89"/>
        <end position="108"/>
    </location>
</feature>
<evidence type="ECO:0000313" key="2">
    <source>
        <dbReference type="EMBL" id="RAU19642.1"/>
    </source>
</evidence>
<reference evidence="2 3" key="1">
    <citation type="submission" date="2018-06" db="EMBL/GenBank/DDBJ databases">
        <title>Nitrincola tibetense sp. nov., isolated from Lake XuguoCo on Tibetan Plateau.</title>
        <authorList>
            <person name="Xing P."/>
        </authorList>
    </citation>
    <scope>NUCLEOTIDE SEQUENCE [LARGE SCALE GENOMIC DNA]</scope>
    <source>
        <strain evidence="3">xg18</strain>
    </source>
</reference>